<organism evidence="11 12">
    <name type="scientific">candidate division WWE3 bacterium</name>
    <dbReference type="NCBI Taxonomy" id="2053526"/>
    <lineage>
        <taxon>Bacteria</taxon>
        <taxon>Katanobacteria</taxon>
    </lineage>
</organism>
<evidence type="ECO:0000313" key="12">
    <source>
        <dbReference type="Proteomes" id="UP000714817"/>
    </source>
</evidence>
<comment type="pathway">
    <text evidence="2">Amino-acid biosynthesis; L-serine biosynthesis; L-serine from 3-phospho-D-glycerate: step 3/3.</text>
</comment>
<accession>A0A955E0P4</accession>
<evidence type="ECO:0000256" key="5">
    <source>
        <dbReference type="ARBA" id="ARBA00022723"/>
    </source>
</evidence>
<keyword evidence="5" id="KW-0479">Metal-binding</keyword>
<dbReference type="GO" id="GO:0000287">
    <property type="term" value="F:magnesium ion binding"/>
    <property type="evidence" value="ECO:0007669"/>
    <property type="project" value="TreeGrafter"/>
</dbReference>
<dbReference type="EC" id="3.1.3.3" evidence="3"/>
<evidence type="ECO:0000256" key="3">
    <source>
        <dbReference type="ARBA" id="ARBA00012640"/>
    </source>
</evidence>
<evidence type="ECO:0000313" key="11">
    <source>
        <dbReference type="EMBL" id="MCA9301991.1"/>
    </source>
</evidence>
<comment type="cofactor">
    <cofactor evidence="1">
        <name>Mg(2+)</name>
        <dbReference type="ChEBI" id="CHEBI:18420"/>
    </cofactor>
</comment>
<dbReference type="SUPFAM" id="SSF56784">
    <property type="entry name" value="HAD-like"/>
    <property type="match status" value="1"/>
</dbReference>
<dbReference type="Gene3D" id="3.40.50.1000">
    <property type="entry name" value="HAD superfamily/HAD-like"/>
    <property type="match status" value="1"/>
</dbReference>
<gene>
    <name evidence="11" type="ORF">KDA10_01325</name>
</gene>
<comment type="catalytic activity">
    <reaction evidence="10">
        <text>O-phospho-D-serine + H2O = D-serine + phosphate</text>
        <dbReference type="Rhea" id="RHEA:24873"/>
        <dbReference type="ChEBI" id="CHEBI:15377"/>
        <dbReference type="ChEBI" id="CHEBI:35247"/>
        <dbReference type="ChEBI" id="CHEBI:43474"/>
        <dbReference type="ChEBI" id="CHEBI:58680"/>
        <dbReference type="EC" id="3.1.3.3"/>
    </reaction>
</comment>
<evidence type="ECO:0000256" key="1">
    <source>
        <dbReference type="ARBA" id="ARBA00001946"/>
    </source>
</evidence>
<dbReference type="InterPro" id="IPR036412">
    <property type="entry name" value="HAD-like_sf"/>
</dbReference>
<dbReference type="AlphaFoldDB" id="A0A955E0P4"/>
<evidence type="ECO:0000256" key="6">
    <source>
        <dbReference type="ARBA" id="ARBA00022801"/>
    </source>
</evidence>
<evidence type="ECO:0000256" key="10">
    <source>
        <dbReference type="ARBA" id="ARBA00048523"/>
    </source>
</evidence>
<proteinExistence type="predicted"/>
<evidence type="ECO:0000256" key="7">
    <source>
        <dbReference type="ARBA" id="ARBA00022842"/>
    </source>
</evidence>
<dbReference type="PANTHER" id="PTHR43344">
    <property type="entry name" value="PHOSPHOSERINE PHOSPHATASE"/>
    <property type="match status" value="1"/>
</dbReference>
<dbReference type="GO" id="GO:0005737">
    <property type="term" value="C:cytoplasm"/>
    <property type="evidence" value="ECO:0007669"/>
    <property type="project" value="TreeGrafter"/>
</dbReference>
<protein>
    <recommendedName>
        <fullName evidence="3">phosphoserine phosphatase</fullName>
        <ecNumber evidence="3">3.1.3.3</ecNumber>
    </recommendedName>
</protein>
<evidence type="ECO:0000256" key="8">
    <source>
        <dbReference type="ARBA" id="ARBA00023299"/>
    </source>
</evidence>
<keyword evidence="4" id="KW-0028">Amino-acid biosynthesis</keyword>
<dbReference type="Proteomes" id="UP000714817">
    <property type="component" value="Unassembled WGS sequence"/>
</dbReference>
<evidence type="ECO:0000256" key="9">
    <source>
        <dbReference type="ARBA" id="ARBA00048138"/>
    </source>
</evidence>
<reference evidence="11" key="2">
    <citation type="journal article" date="2021" name="Microbiome">
        <title>Successional dynamics and alternative stable states in a saline activated sludge microbial community over 9 years.</title>
        <authorList>
            <person name="Wang Y."/>
            <person name="Ye J."/>
            <person name="Ju F."/>
            <person name="Liu L."/>
            <person name="Boyd J.A."/>
            <person name="Deng Y."/>
            <person name="Parks D.H."/>
            <person name="Jiang X."/>
            <person name="Yin X."/>
            <person name="Woodcroft B.J."/>
            <person name="Tyson G.W."/>
            <person name="Hugenholtz P."/>
            <person name="Polz M.F."/>
            <person name="Zhang T."/>
        </authorList>
    </citation>
    <scope>NUCLEOTIDE SEQUENCE</scope>
    <source>
        <strain evidence="11">HKST-UBA80</strain>
    </source>
</reference>
<dbReference type="GO" id="GO:0036424">
    <property type="term" value="F:L-phosphoserine phosphatase activity"/>
    <property type="evidence" value="ECO:0007669"/>
    <property type="project" value="TreeGrafter"/>
</dbReference>
<dbReference type="InterPro" id="IPR050582">
    <property type="entry name" value="HAD-like_SerB"/>
</dbReference>
<evidence type="ECO:0000256" key="2">
    <source>
        <dbReference type="ARBA" id="ARBA00005135"/>
    </source>
</evidence>
<dbReference type="PANTHER" id="PTHR43344:SF2">
    <property type="entry name" value="PHOSPHOSERINE PHOSPHATASE"/>
    <property type="match status" value="1"/>
</dbReference>
<reference evidence="11" key="1">
    <citation type="submission" date="2020-04" db="EMBL/GenBank/DDBJ databases">
        <authorList>
            <person name="Zhang T."/>
        </authorList>
    </citation>
    <scope>NUCLEOTIDE SEQUENCE</scope>
    <source>
        <strain evidence="11">HKST-UBA80</strain>
    </source>
</reference>
<dbReference type="Pfam" id="PF00702">
    <property type="entry name" value="Hydrolase"/>
    <property type="match status" value="1"/>
</dbReference>
<sequence>MAKLIGSKIKHVVLDADGTLFKTENPYLYVAQALNVYEDVLVLINKYLSKDISYEELIEKETSLFSRTYKKMTGRHPHTGDLEKYLPVPKLFDDVKETIEELHRRQVHVYVISSGFYYLVEDLVALGIKLRDIHANKFLYNTHGEFEMIKIDVSGEKIDIMKSIFGNSLGDVAYVGDNAFDEKLCEFVLLSEGTVFFKTTGENLFKMKHSFANKNFHKTKTLSDILSF</sequence>
<evidence type="ECO:0000256" key="4">
    <source>
        <dbReference type="ARBA" id="ARBA00022605"/>
    </source>
</evidence>
<comment type="catalytic activity">
    <reaction evidence="9">
        <text>O-phospho-L-serine + H2O = L-serine + phosphate</text>
        <dbReference type="Rhea" id="RHEA:21208"/>
        <dbReference type="ChEBI" id="CHEBI:15377"/>
        <dbReference type="ChEBI" id="CHEBI:33384"/>
        <dbReference type="ChEBI" id="CHEBI:43474"/>
        <dbReference type="ChEBI" id="CHEBI:57524"/>
        <dbReference type="EC" id="3.1.3.3"/>
    </reaction>
</comment>
<dbReference type="InterPro" id="IPR023214">
    <property type="entry name" value="HAD_sf"/>
</dbReference>
<keyword evidence="6 11" id="KW-0378">Hydrolase</keyword>
<name>A0A955E0P4_UNCKA</name>
<keyword evidence="8" id="KW-0718">Serine biosynthesis</keyword>
<dbReference type="EMBL" id="JAGQNY010000004">
    <property type="protein sequence ID" value="MCA9301991.1"/>
    <property type="molecule type" value="Genomic_DNA"/>
</dbReference>
<keyword evidence="7" id="KW-0460">Magnesium</keyword>
<dbReference type="GO" id="GO:0006564">
    <property type="term" value="P:L-serine biosynthetic process"/>
    <property type="evidence" value="ECO:0007669"/>
    <property type="project" value="UniProtKB-KW"/>
</dbReference>
<comment type="caution">
    <text evidence="11">The sequence shown here is derived from an EMBL/GenBank/DDBJ whole genome shotgun (WGS) entry which is preliminary data.</text>
</comment>